<protein>
    <submittedName>
        <fullName evidence="2">DUF296 domain-containing protein</fullName>
    </submittedName>
</protein>
<dbReference type="Proteomes" id="UP000616114">
    <property type="component" value="Unassembled WGS sequence"/>
</dbReference>
<dbReference type="SUPFAM" id="SSF117856">
    <property type="entry name" value="AF0104/ALDC/Ptd012-like"/>
    <property type="match status" value="2"/>
</dbReference>
<dbReference type="AlphaFoldDB" id="A0A8J2TZV9"/>
<dbReference type="EMBL" id="BMFY01000012">
    <property type="protein sequence ID" value="GGA21980.1"/>
    <property type="molecule type" value="Genomic_DNA"/>
</dbReference>
<dbReference type="PROSITE" id="PS51742">
    <property type="entry name" value="PPC"/>
    <property type="match status" value="2"/>
</dbReference>
<dbReference type="RefSeq" id="WP_188551349.1">
    <property type="nucleotide sequence ID" value="NZ_BMFY01000012.1"/>
</dbReference>
<name>A0A8J2TZV9_9MICO</name>
<evidence type="ECO:0000259" key="1">
    <source>
        <dbReference type="PROSITE" id="PS51742"/>
    </source>
</evidence>
<feature type="domain" description="PPC" evidence="1">
    <location>
        <begin position="26"/>
        <end position="170"/>
    </location>
</feature>
<reference evidence="2" key="2">
    <citation type="submission" date="2020-09" db="EMBL/GenBank/DDBJ databases">
        <authorList>
            <person name="Sun Q."/>
            <person name="Zhou Y."/>
        </authorList>
    </citation>
    <scope>NUCLEOTIDE SEQUENCE</scope>
    <source>
        <strain evidence="2">CGMCC 1.12785</strain>
    </source>
</reference>
<organism evidence="2 3">
    <name type="scientific">Sediminivirga luteola</name>
    <dbReference type="NCBI Taxonomy" id="1774748"/>
    <lineage>
        <taxon>Bacteria</taxon>
        <taxon>Bacillati</taxon>
        <taxon>Actinomycetota</taxon>
        <taxon>Actinomycetes</taxon>
        <taxon>Micrococcales</taxon>
        <taxon>Brevibacteriaceae</taxon>
        <taxon>Sediminivirga</taxon>
    </lineage>
</organism>
<keyword evidence="3" id="KW-1185">Reference proteome</keyword>
<dbReference type="InterPro" id="IPR005175">
    <property type="entry name" value="PPC_dom"/>
</dbReference>
<dbReference type="Pfam" id="PF03479">
    <property type="entry name" value="PCC"/>
    <property type="match status" value="1"/>
</dbReference>
<gene>
    <name evidence="2" type="ORF">GCM10011333_26260</name>
</gene>
<proteinExistence type="predicted"/>
<sequence>MQTEDLPAPRLRHPGPRGWPRLKTQRSRVVSTVQALHPGEPLTAELIRITAAMGVVGGYAEVFSGTMTPVHYCVPGAGDERHLVSYSPTRIRRRAGLLYGSATIGTRDGEPFVHGHFSWMEPDGLVRGGHIWPETRIGDPAPVAAVFGLLDAGWISTDDPETGMPAFEPHPVQRKDRVMDDSLTTTTVARVLPNEDITDAVLEACRAAGYDKAVVRAGLGSLIGARFRDHRTGGIREVDGPGTEVISLTGFVTREDDRLHATLTCTLVDRHGDVHTGVLVPGANPVAVTFEIAVQPAR</sequence>
<comment type="caution">
    <text evidence="2">The sequence shown here is derived from an EMBL/GenBank/DDBJ whole genome shotgun (WGS) entry which is preliminary data.</text>
</comment>
<evidence type="ECO:0000313" key="2">
    <source>
        <dbReference type="EMBL" id="GGA21980.1"/>
    </source>
</evidence>
<feature type="domain" description="PPC" evidence="1">
    <location>
        <begin position="180"/>
        <end position="298"/>
    </location>
</feature>
<reference evidence="2" key="1">
    <citation type="journal article" date="2014" name="Int. J. Syst. Evol. Microbiol.">
        <title>Complete genome sequence of Corynebacterium casei LMG S-19264T (=DSM 44701T), isolated from a smear-ripened cheese.</title>
        <authorList>
            <consortium name="US DOE Joint Genome Institute (JGI-PGF)"/>
            <person name="Walter F."/>
            <person name="Albersmeier A."/>
            <person name="Kalinowski J."/>
            <person name="Ruckert C."/>
        </authorList>
    </citation>
    <scope>NUCLEOTIDE SEQUENCE</scope>
    <source>
        <strain evidence="2">CGMCC 1.12785</strain>
    </source>
</reference>
<evidence type="ECO:0000313" key="3">
    <source>
        <dbReference type="Proteomes" id="UP000616114"/>
    </source>
</evidence>
<accession>A0A8J2TZV9</accession>
<dbReference type="Gene3D" id="3.30.1330.80">
    <property type="entry name" value="Hypothetical protein, similar to alpha- acetolactate decarboxylase, domain 2"/>
    <property type="match status" value="2"/>
</dbReference>